<comment type="caution">
    <text evidence="1">The sequence shown here is derived from an EMBL/GenBank/DDBJ whole genome shotgun (WGS) entry which is preliminary data.</text>
</comment>
<dbReference type="Proteomes" id="UP000186817">
    <property type="component" value="Unassembled WGS sequence"/>
</dbReference>
<reference evidence="1 2" key="1">
    <citation type="submission" date="2016-02" db="EMBL/GenBank/DDBJ databases">
        <title>Genome analysis of coral dinoflagellate symbionts highlights evolutionary adaptations to a symbiotic lifestyle.</title>
        <authorList>
            <person name="Aranda M."/>
            <person name="Li Y."/>
            <person name="Liew Y.J."/>
            <person name="Baumgarten S."/>
            <person name="Simakov O."/>
            <person name="Wilson M."/>
            <person name="Piel J."/>
            <person name="Ashoor H."/>
            <person name="Bougouffa S."/>
            <person name="Bajic V.B."/>
            <person name="Ryu T."/>
            <person name="Ravasi T."/>
            <person name="Bayer T."/>
            <person name="Micklem G."/>
            <person name="Kim H."/>
            <person name="Bhak J."/>
            <person name="Lajeunesse T.C."/>
            <person name="Voolstra C.R."/>
        </authorList>
    </citation>
    <scope>NUCLEOTIDE SEQUENCE [LARGE SCALE GENOMIC DNA]</scope>
    <source>
        <strain evidence="1 2">CCMP2467</strain>
    </source>
</reference>
<evidence type="ECO:0000313" key="2">
    <source>
        <dbReference type="Proteomes" id="UP000186817"/>
    </source>
</evidence>
<evidence type="ECO:0000313" key="1">
    <source>
        <dbReference type="EMBL" id="OLQ14203.1"/>
    </source>
</evidence>
<protein>
    <submittedName>
        <fullName evidence="1">Uncharacterized protein</fullName>
    </submittedName>
</protein>
<organism evidence="1 2">
    <name type="scientific">Symbiodinium microadriaticum</name>
    <name type="common">Dinoflagellate</name>
    <name type="synonym">Zooxanthella microadriatica</name>
    <dbReference type="NCBI Taxonomy" id="2951"/>
    <lineage>
        <taxon>Eukaryota</taxon>
        <taxon>Sar</taxon>
        <taxon>Alveolata</taxon>
        <taxon>Dinophyceae</taxon>
        <taxon>Suessiales</taxon>
        <taxon>Symbiodiniaceae</taxon>
        <taxon>Symbiodinium</taxon>
    </lineage>
</organism>
<dbReference type="AlphaFoldDB" id="A0A1Q9F3E3"/>
<gene>
    <name evidence="1" type="ORF">AK812_SmicGene1652</name>
</gene>
<dbReference type="EMBL" id="LSRX01000018">
    <property type="protein sequence ID" value="OLQ14203.1"/>
    <property type="molecule type" value="Genomic_DNA"/>
</dbReference>
<name>A0A1Q9F3E3_SYMMI</name>
<proteinExistence type="predicted"/>
<sequence>MAYPLLIAPEAPPSLSPEEVELRCLELESVLAEAAGADSFEDLADFAILDLRGEGGLAKTEQLQLVFRQLPSLQRAFDPLATPGYVEAVSH</sequence>
<keyword evidence="2" id="KW-1185">Reference proteome</keyword>
<accession>A0A1Q9F3E3</accession>